<comment type="similarity">
    <text evidence="1">Belongs to the CSN12 family.</text>
</comment>
<dbReference type="RefSeq" id="XP_019030873.1">
    <property type="nucleotide sequence ID" value="XM_019177292.1"/>
</dbReference>
<dbReference type="GO" id="GO:0070390">
    <property type="term" value="C:transcription export complex 2"/>
    <property type="evidence" value="ECO:0007669"/>
    <property type="project" value="TreeGrafter"/>
</dbReference>
<dbReference type="GO" id="GO:0000973">
    <property type="term" value="P:post-transcriptional tethering of RNA polymerase II gene DNA at nuclear periphery"/>
    <property type="evidence" value="ECO:0007669"/>
    <property type="project" value="TreeGrafter"/>
</dbReference>
<dbReference type="InterPro" id="IPR045114">
    <property type="entry name" value="Csn12-like"/>
</dbReference>
<dbReference type="PROSITE" id="PS50250">
    <property type="entry name" value="PCI"/>
    <property type="match status" value="1"/>
</dbReference>
<organism evidence="4 5">
    <name type="scientific">Cryptococcus wingfieldii CBS 7118</name>
    <dbReference type="NCBI Taxonomy" id="1295528"/>
    <lineage>
        <taxon>Eukaryota</taxon>
        <taxon>Fungi</taxon>
        <taxon>Dikarya</taxon>
        <taxon>Basidiomycota</taxon>
        <taxon>Agaricomycotina</taxon>
        <taxon>Tremellomycetes</taxon>
        <taxon>Tremellales</taxon>
        <taxon>Cryptococcaceae</taxon>
        <taxon>Cryptococcus</taxon>
    </lineage>
</organism>
<evidence type="ECO:0000256" key="2">
    <source>
        <dbReference type="ARBA" id="ARBA00073854"/>
    </source>
</evidence>
<dbReference type="FunFam" id="1.10.10.10:FF:000146">
    <property type="entry name" value="PCI domain-containing protein 2 homolog"/>
    <property type="match status" value="1"/>
</dbReference>
<protein>
    <recommendedName>
        <fullName evidence="2">Protein CSN12 homolog</fullName>
    </recommendedName>
</protein>
<evidence type="ECO:0000259" key="3">
    <source>
        <dbReference type="PROSITE" id="PS50250"/>
    </source>
</evidence>
<dbReference type="AlphaFoldDB" id="A0A1E3J0K5"/>
<accession>A0A1E3J0K5</accession>
<proteinExistence type="inferred from homology"/>
<sequence>MKLSQYISAFSHPLQHQDATALNRLLSIHSRTSRGLSETVGELTERQLKNPGITLEEPWSEIAARHCACVHAQYKLQNFAQAFEHQNTKLTLFYRWLPDQSSWVLPVLYTMLVDLRYLAERADAPIYKSTGKMPSLEICTRTVSRAFSMCATDRTFKGSESRRQGIYHTAALALKCYFKVSKPNLCKNIIRAVVSDPKTPSVSTAPIGDQVTWKYYLGMLAFLHGDEKKAGEELEWALEHCPAGAVRNTELILSYLIPLRLLQGLLPSPQLLGLHPRLQTLFTPFITALRSGNLSAYDDALIWGQVRLVSMNIFLTMERAREVCLRVLFKKAWVAMGKESRVPIGTFQMALKLSGAVVEGEEVECMVANMIYRGYMKGYISHEKQIVVLGKTNPFPKTSTILR</sequence>
<evidence type="ECO:0000256" key="1">
    <source>
        <dbReference type="ARBA" id="ARBA00025771"/>
    </source>
</evidence>
<dbReference type="GeneID" id="30194412"/>
<evidence type="ECO:0000313" key="4">
    <source>
        <dbReference type="EMBL" id="ODN94342.1"/>
    </source>
</evidence>
<dbReference type="OrthoDB" id="10252687at2759"/>
<dbReference type="GO" id="GO:0003723">
    <property type="term" value="F:RNA binding"/>
    <property type="evidence" value="ECO:0007669"/>
    <property type="project" value="InterPro"/>
</dbReference>
<dbReference type="GO" id="GO:0006368">
    <property type="term" value="P:transcription elongation by RNA polymerase II"/>
    <property type="evidence" value="ECO:0007669"/>
    <property type="project" value="TreeGrafter"/>
</dbReference>
<gene>
    <name evidence="4" type="ORF">L198_05199</name>
</gene>
<comment type="caution">
    <text evidence="4">The sequence shown here is derived from an EMBL/GenBank/DDBJ whole genome shotgun (WGS) entry which is preliminary data.</text>
</comment>
<dbReference type="GO" id="GO:0003690">
    <property type="term" value="F:double-stranded DNA binding"/>
    <property type="evidence" value="ECO:0007669"/>
    <property type="project" value="InterPro"/>
</dbReference>
<dbReference type="PANTHER" id="PTHR12732:SF0">
    <property type="entry name" value="PCI DOMAIN-CONTAINING PROTEIN 2"/>
    <property type="match status" value="1"/>
</dbReference>
<dbReference type="Proteomes" id="UP000094819">
    <property type="component" value="Unassembled WGS sequence"/>
</dbReference>
<dbReference type="InterPro" id="IPR036388">
    <property type="entry name" value="WH-like_DNA-bd_sf"/>
</dbReference>
<dbReference type="Pfam" id="PF01399">
    <property type="entry name" value="PCI"/>
    <property type="match status" value="1"/>
</dbReference>
<dbReference type="InterPro" id="IPR000717">
    <property type="entry name" value="PCI_dom"/>
</dbReference>
<dbReference type="EMBL" id="AWGH01000015">
    <property type="protein sequence ID" value="ODN94342.1"/>
    <property type="molecule type" value="Genomic_DNA"/>
</dbReference>
<dbReference type="PANTHER" id="PTHR12732">
    <property type="entry name" value="UNCHARACTERIZED PROTEASOME COMPONENT REGION PCI-CONTAINING"/>
    <property type="match status" value="1"/>
</dbReference>
<dbReference type="Gene3D" id="1.10.10.10">
    <property type="entry name" value="Winged helix-like DNA-binding domain superfamily/Winged helix DNA-binding domain"/>
    <property type="match status" value="1"/>
</dbReference>
<dbReference type="GO" id="GO:0016973">
    <property type="term" value="P:poly(A)+ mRNA export from nucleus"/>
    <property type="evidence" value="ECO:0007669"/>
    <property type="project" value="TreeGrafter"/>
</dbReference>
<dbReference type="SMART" id="SM00753">
    <property type="entry name" value="PAM"/>
    <property type="match status" value="1"/>
</dbReference>
<evidence type="ECO:0000313" key="5">
    <source>
        <dbReference type="Proteomes" id="UP000094819"/>
    </source>
</evidence>
<keyword evidence="5" id="KW-1185">Reference proteome</keyword>
<feature type="domain" description="PCI" evidence="3">
    <location>
        <begin position="211"/>
        <end position="394"/>
    </location>
</feature>
<name>A0A1E3J0K5_9TREE</name>
<reference evidence="4 5" key="1">
    <citation type="submission" date="2016-06" db="EMBL/GenBank/DDBJ databases">
        <title>Evolution of pathogenesis and genome organization in the Tremellales.</title>
        <authorList>
            <person name="Cuomo C."/>
            <person name="Litvintseva A."/>
            <person name="Heitman J."/>
            <person name="Chen Y."/>
            <person name="Sun S."/>
            <person name="Springer D."/>
            <person name="Dromer F."/>
            <person name="Young S."/>
            <person name="Zeng Q."/>
            <person name="Chapman S."/>
            <person name="Gujja S."/>
            <person name="Saif S."/>
            <person name="Birren B."/>
        </authorList>
    </citation>
    <scope>NUCLEOTIDE SEQUENCE [LARGE SCALE GENOMIC DNA]</scope>
    <source>
        <strain evidence="4 5">CBS 7118</strain>
    </source>
</reference>